<dbReference type="GO" id="GO:0016491">
    <property type="term" value="F:oxidoreductase activity"/>
    <property type="evidence" value="ECO:0007669"/>
    <property type="project" value="UniProtKB-KW"/>
</dbReference>
<dbReference type="PANTHER" id="PTHR35457">
    <property type="entry name" value="HEME A SYNTHASE"/>
    <property type="match status" value="1"/>
</dbReference>
<dbReference type="AlphaFoldDB" id="A0A2S8F6I1"/>
<keyword evidence="7" id="KW-0408">Iron</keyword>
<evidence type="ECO:0000256" key="9">
    <source>
        <dbReference type="ARBA" id="ARBA00023136"/>
    </source>
</evidence>
<sequence>MTELSQSESRWPHRLALLLVLATYPLIWIGGLVTTTKSGMAVPDWPSTYGYNMFLYPWQTWVFGPYDLFLEHGHRLLASTVGFLCILFLALAIWRKDRTQIILGIVALVLVLAQGVLGGLRVVFDATTIARVHGCVGPLFFGYLIYLECRTSQRWQQMTPIHSTLGRTYFLRSVSLTTLAFLQIALGSLIRHVPATMQHQSFRVAVLFHVITAFLVAANALLLLWLAVRDRHSNRHIMLVSVITVLLVCGQIALGIAAYTVKYGWPTFLPGGNYFAGFVIEWESNLQAMIVTGHVAVGSAILAAAVMLATYSSRCYSHTLKSSNNSTPQTSQTSAKEVMA</sequence>
<keyword evidence="10" id="KW-1015">Disulfide bond</keyword>
<dbReference type="GO" id="GO:0016020">
    <property type="term" value="C:membrane"/>
    <property type="evidence" value="ECO:0007669"/>
    <property type="project" value="UniProtKB-SubCell"/>
</dbReference>
<feature type="transmembrane region" description="Helical" evidence="13">
    <location>
        <begin position="130"/>
        <end position="149"/>
    </location>
</feature>
<keyword evidence="9 13" id="KW-0472">Membrane</keyword>
<dbReference type="Proteomes" id="UP000239388">
    <property type="component" value="Unassembled WGS sequence"/>
</dbReference>
<reference evidence="14 15" key="1">
    <citation type="submission" date="2018-02" db="EMBL/GenBank/DDBJ databases">
        <title>Comparative genomes isolates from brazilian mangrove.</title>
        <authorList>
            <person name="Araujo J.E."/>
            <person name="Taketani R.G."/>
            <person name="Silva M.C.P."/>
            <person name="Loureco M.V."/>
            <person name="Andreote F.D."/>
        </authorList>
    </citation>
    <scope>NUCLEOTIDE SEQUENCE [LARGE SCALE GENOMIC DNA]</scope>
    <source>
        <strain evidence="14 15">NAP PRIS-MGV</strain>
    </source>
</reference>
<feature type="transmembrane region" description="Helical" evidence="13">
    <location>
        <begin position="15"/>
        <end position="33"/>
    </location>
</feature>
<name>A0A2S8F6I1_9BACT</name>
<feature type="region of interest" description="Disordered" evidence="12">
    <location>
        <begin position="320"/>
        <end position="340"/>
    </location>
</feature>
<evidence type="ECO:0000256" key="11">
    <source>
        <dbReference type="ARBA" id="ARBA00023444"/>
    </source>
</evidence>
<evidence type="ECO:0000256" key="8">
    <source>
        <dbReference type="ARBA" id="ARBA00023133"/>
    </source>
</evidence>
<accession>A0A2S8F6I1</accession>
<feature type="transmembrane region" description="Helical" evidence="13">
    <location>
        <begin position="76"/>
        <end position="94"/>
    </location>
</feature>
<evidence type="ECO:0000256" key="1">
    <source>
        <dbReference type="ARBA" id="ARBA00004141"/>
    </source>
</evidence>
<comment type="caution">
    <text evidence="14">The sequence shown here is derived from an EMBL/GenBank/DDBJ whole genome shotgun (WGS) entry which is preliminary data.</text>
</comment>
<keyword evidence="6" id="KW-0560">Oxidoreductase</keyword>
<dbReference type="OrthoDB" id="128939at2"/>
<evidence type="ECO:0000313" key="14">
    <source>
        <dbReference type="EMBL" id="PQO27748.1"/>
    </source>
</evidence>
<feature type="transmembrane region" description="Helical" evidence="13">
    <location>
        <begin position="169"/>
        <end position="190"/>
    </location>
</feature>
<evidence type="ECO:0000313" key="15">
    <source>
        <dbReference type="Proteomes" id="UP000239388"/>
    </source>
</evidence>
<dbReference type="Pfam" id="PF02628">
    <property type="entry name" value="COX15-CtaA"/>
    <property type="match status" value="1"/>
</dbReference>
<dbReference type="GO" id="GO:0006784">
    <property type="term" value="P:heme A biosynthetic process"/>
    <property type="evidence" value="ECO:0007669"/>
    <property type="project" value="InterPro"/>
</dbReference>
<dbReference type="InterPro" id="IPR050450">
    <property type="entry name" value="COX15/CtaA_HemeA_synthase"/>
</dbReference>
<feature type="transmembrane region" description="Helical" evidence="13">
    <location>
        <begin position="101"/>
        <end position="124"/>
    </location>
</feature>
<evidence type="ECO:0000256" key="7">
    <source>
        <dbReference type="ARBA" id="ARBA00023004"/>
    </source>
</evidence>
<evidence type="ECO:0000256" key="5">
    <source>
        <dbReference type="ARBA" id="ARBA00022989"/>
    </source>
</evidence>
<evidence type="ECO:0000256" key="10">
    <source>
        <dbReference type="ARBA" id="ARBA00023157"/>
    </source>
</evidence>
<comment type="subcellular location">
    <subcellularLocation>
        <location evidence="1">Membrane</location>
        <topology evidence="1">Multi-pass membrane protein</topology>
    </subcellularLocation>
</comment>
<dbReference type="InterPro" id="IPR003780">
    <property type="entry name" value="COX15/CtaA_fam"/>
</dbReference>
<protein>
    <submittedName>
        <fullName evidence="14">Cytochrome oxidase assembly protein</fullName>
    </submittedName>
</protein>
<evidence type="ECO:0000256" key="3">
    <source>
        <dbReference type="ARBA" id="ARBA00022692"/>
    </source>
</evidence>
<dbReference type="RefSeq" id="WP_105359267.1">
    <property type="nucleotide sequence ID" value="NZ_PUIB01000027.1"/>
</dbReference>
<evidence type="ECO:0000256" key="13">
    <source>
        <dbReference type="SAM" id="Phobius"/>
    </source>
</evidence>
<gene>
    <name evidence="14" type="ORF">C5Y98_27015</name>
</gene>
<keyword evidence="5 13" id="KW-1133">Transmembrane helix</keyword>
<keyword evidence="8" id="KW-0350">Heme biosynthesis</keyword>
<dbReference type="GO" id="GO:0046872">
    <property type="term" value="F:metal ion binding"/>
    <property type="evidence" value="ECO:0007669"/>
    <property type="project" value="UniProtKB-KW"/>
</dbReference>
<organism evidence="14 15">
    <name type="scientific">Blastopirellula marina</name>
    <dbReference type="NCBI Taxonomy" id="124"/>
    <lineage>
        <taxon>Bacteria</taxon>
        <taxon>Pseudomonadati</taxon>
        <taxon>Planctomycetota</taxon>
        <taxon>Planctomycetia</taxon>
        <taxon>Pirellulales</taxon>
        <taxon>Pirellulaceae</taxon>
        <taxon>Blastopirellula</taxon>
    </lineage>
</organism>
<evidence type="ECO:0000256" key="2">
    <source>
        <dbReference type="ARBA" id="ARBA00022475"/>
    </source>
</evidence>
<keyword evidence="2" id="KW-1003">Cell membrane</keyword>
<feature type="transmembrane region" description="Helical" evidence="13">
    <location>
        <begin position="237"/>
        <end position="261"/>
    </location>
</feature>
<feature type="transmembrane region" description="Helical" evidence="13">
    <location>
        <begin position="202"/>
        <end position="225"/>
    </location>
</feature>
<evidence type="ECO:0000256" key="4">
    <source>
        <dbReference type="ARBA" id="ARBA00022723"/>
    </source>
</evidence>
<keyword evidence="4" id="KW-0479">Metal-binding</keyword>
<keyword evidence="3 13" id="KW-0812">Transmembrane</keyword>
<dbReference type="EMBL" id="PUIB01000027">
    <property type="protein sequence ID" value="PQO27748.1"/>
    <property type="molecule type" value="Genomic_DNA"/>
</dbReference>
<evidence type="ECO:0000256" key="12">
    <source>
        <dbReference type="SAM" id="MobiDB-lite"/>
    </source>
</evidence>
<dbReference type="PANTHER" id="PTHR35457:SF1">
    <property type="entry name" value="HEME A SYNTHASE"/>
    <property type="match status" value="1"/>
</dbReference>
<feature type="compositionally biased region" description="Low complexity" evidence="12">
    <location>
        <begin position="322"/>
        <end position="334"/>
    </location>
</feature>
<comment type="pathway">
    <text evidence="11">Porphyrin-containing compound metabolism.</text>
</comment>
<evidence type="ECO:0000256" key="6">
    <source>
        <dbReference type="ARBA" id="ARBA00023002"/>
    </source>
</evidence>
<feature type="transmembrane region" description="Helical" evidence="13">
    <location>
        <begin position="288"/>
        <end position="311"/>
    </location>
</feature>
<proteinExistence type="predicted"/>